<dbReference type="Proteomes" id="UP000266196">
    <property type="component" value="Unassembled WGS sequence"/>
</dbReference>
<accession>A0A397AB53</accession>
<evidence type="ECO:0000313" key="7">
    <source>
        <dbReference type="Proteomes" id="UP000266196"/>
    </source>
</evidence>
<evidence type="ECO:0000256" key="1">
    <source>
        <dbReference type="SAM" id="Phobius"/>
    </source>
</evidence>
<evidence type="ECO:0000313" key="6">
    <source>
        <dbReference type="Proteomes" id="UP000265427"/>
    </source>
</evidence>
<dbReference type="EMBL" id="QUTB01004291">
    <property type="protein sequence ID" value="RHY62950.1"/>
    <property type="molecule type" value="Genomic_DNA"/>
</dbReference>
<evidence type="ECO:0000313" key="9">
    <source>
        <dbReference type="Proteomes" id="UP000286510"/>
    </source>
</evidence>
<keyword evidence="1" id="KW-0812">Transmembrane</keyword>
<evidence type="ECO:0000313" key="2">
    <source>
        <dbReference type="EMBL" id="RHY02701.1"/>
    </source>
</evidence>
<protein>
    <submittedName>
        <fullName evidence="2">Uncharacterized protein</fullName>
    </submittedName>
</protein>
<organism evidence="2 6">
    <name type="scientific">Aphanomyces astaci</name>
    <name type="common">Crayfish plague agent</name>
    <dbReference type="NCBI Taxonomy" id="112090"/>
    <lineage>
        <taxon>Eukaryota</taxon>
        <taxon>Sar</taxon>
        <taxon>Stramenopiles</taxon>
        <taxon>Oomycota</taxon>
        <taxon>Saprolegniomycetes</taxon>
        <taxon>Saprolegniales</taxon>
        <taxon>Verrucalvaceae</taxon>
        <taxon>Aphanomyces</taxon>
    </lineage>
</organism>
<gene>
    <name evidence="4" type="ORF">DYB26_004275</name>
    <name evidence="5" type="ORF">DYB31_006910</name>
    <name evidence="3" type="ORF">DYB34_004039</name>
    <name evidence="2" type="ORF">DYB36_006362</name>
</gene>
<dbReference type="EMBL" id="QUSZ01007389">
    <property type="protein sequence ID" value="RHY02701.1"/>
    <property type="molecule type" value="Genomic_DNA"/>
</dbReference>
<dbReference type="AlphaFoldDB" id="A0A397AB53"/>
<evidence type="ECO:0000313" key="3">
    <source>
        <dbReference type="EMBL" id="RHY62950.1"/>
    </source>
</evidence>
<dbReference type="Proteomes" id="UP000265427">
    <property type="component" value="Unassembled WGS sequence"/>
</dbReference>
<evidence type="ECO:0000313" key="4">
    <source>
        <dbReference type="EMBL" id="RHZ11551.1"/>
    </source>
</evidence>
<dbReference type="EMBL" id="QUTE01008689">
    <property type="protein sequence ID" value="RHZ23262.1"/>
    <property type="molecule type" value="Genomic_DNA"/>
</dbReference>
<comment type="caution">
    <text evidence="2">The sequence shown here is derived from an EMBL/GenBank/DDBJ whole genome shotgun (WGS) entry which is preliminary data.</text>
</comment>
<name>A0A397AB53_APHAT</name>
<keyword evidence="1" id="KW-1133">Transmembrane helix</keyword>
<reference evidence="6 7" key="1">
    <citation type="submission" date="2018-08" db="EMBL/GenBank/DDBJ databases">
        <title>Aphanomyces genome sequencing and annotation.</title>
        <authorList>
            <person name="Minardi D."/>
            <person name="Oidtmann B."/>
            <person name="Van Der Giezen M."/>
            <person name="Studholme D.J."/>
        </authorList>
    </citation>
    <scope>NUCLEOTIDE SEQUENCE [LARGE SCALE GENOMIC DNA]</scope>
    <source>
        <strain evidence="5 7">197901</strain>
        <strain evidence="4 9">FDL457</strain>
        <strain evidence="2 6">Kv</strain>
        <strain evidence="3 8">Si</strain>
    </source>
</reference>
<dbReference type="Proteomes" id="UP000286510">
    <property type="component" value="Unassembled WGS sequence"/>
</dbReference>
<dbReference type="EMBL" id="QUTF01014804">
    <property type="protein sequence ID" value="RHZ11551.1"/>
    <property type="molecule type" value="Genomic_DNA"/>
</dbReference>
<proteinExistence type="predicted"/>
<feature type="transmembrane region" description="Helical" evidence="1">
    <location>
        <begin position="102"/>
        <end position="128"/>
    </location>
</feature>
<evidence type="ECO:0000313" key="8">
    <source>
        <dbReference type="Proteomes" id="UP000283543"/>
    </source>
</evidence>
<keyword evidence="1" id="KW-0472">Membrane</keyword>
<sequence length="187" mass="20928">MCENEHKTPAVCLSVLQASRTFAASFLPAEVIAAEWVMAGRTAAAADMGNVWLLQFQCSTGDVLTRLLFFDDSFSFFLWGFAYDWRLVGGRCALEIPANAALYFRGCVVYITTLLACVAGMATVLLALDQWQYADCVYLDKASAVISGVLCVQFRGHFYHLDIKLWRTFVITHTTEFPQDHGFRDRA</sequence>
<dbReference type="Proteomes" id="UP000283543">
    <property type="component" value="Unassembled WGS sequence"/>
</dbReference>
<evidence type="ECO:0000313" key="5">
    <source>
        <dbReference type="EMBL" id="RHZ23262.1"/>
    </source>
</evidence>